<proteinExistence type="predicted"/>
<dbReference type="EMBL" id="CP050292">
    <property type="protein sequence ID" value="QND70419.1"/>
    <property type="molecule type" value="Genomic_DNA"/>
</dbReference>
<gene>
    <name evidence="2" type="ORF">HB776_03535</name>
</gene>
<name>A0A7G6TUI7_9BRAD</name>
<sequence length="176" mass="18345">MKAAIYHIDLTQPGGIPGTSGLLFGPCNCSPPGPLSAVYSFQAGDIVDFGTVTILPVEAFTRSSPGAPPQPRVFVSGGVGVSFTNQAPYPDFIVTECQVGTPCNPPSTFVNLLYTIPDGATRIQVGWYGSYNYAPPALTSAVPEPATWALVILGFAGIGGMSYRRRANSVTRSGSV</sequence>
<reference evidence="3" key="1">
    <citation type="journal article" date="2020" name="Mol. Plant Microbe">
        <title>Rhizobial microsymbionts of the narrowly endemic Oxytropis species growing in Kamchatka are characterized by significant genetic diversity and possess a set of genes that are associated with T3SS and T6SS secretion systems and can affect the development of symbiosis.</title>
        <authorList>
            <person name="Safronova V."/>
            <person name="Guro P."/>
            <person name="Sazanova A."/>
            <person name="Kuznetsova I."/>
            <person name="Belimov A."/>
            <person name="Yakubov V."/>
            <person name="Chirak E."/>
            <person name="Afonin A."/>
            <person name="Gogolev Y."/>
            <person name="Andronov E."/>
            <person name="Tikhonovich I."/>
        </authorList>
    </citation>
    <scope>NUCLEOTIDE SEQUENCE [LARGE SCALE GENOMIC DNA]</scope>
    <source>
        <strain evidence="3">581</strain>
    </source>
</reference>
<evidence type="ECO:0000259" key="1">
    <source>
        <dbReference type="Pfam" id="PF07589"/>
    </source>
</evidence>
<dbReference type="Proteomes" id="UP000515291">
    <property type="component" value="Chromosome"/>
</dbReference>
<dbReference type="InterPro" id="IPR013424">
    <property type="entry name" value="Ice-binding_C"/>
</dbReference>
<dbReference type="KEGG" id="trb:HB776_03535"/>
<evidence type="ECO:0000313" key="2">
    <source>
        <dbReference type="EMBL" id="QND70419.1"/>
    </source>
</evidence>
<dbReference type="Pfam" id="PF07589">
    <property type="entry name" value="PEP-CTERM"/>
    <property type="match status" value="1"/>
</dbReference>
<organism evidence="2 3">
    <name type="scientific">Tardiphaga robiniae</name>
    <dbReference type="NCBI Taxonomy" id="943830"/>
    <lineage>
        <taxon>Bacteria</taxon>
        <taxon>Pseudomonadati</taxon>
        <taxon>Pseudomonadota</taxon>
        <taxon>Alphaproteobacteria</taxon>
        <taxon>Hyphomicrobiales</taxon>
        <taxon>Nitrobacteraceae</taxon>
        <taxon>Tardiphaga</taxon>
    </lineage>
</organism>
<dbReference type="NCBIfam" id="TIGR02595">
    <property type="entry name" value="PEP_CTERM"/>
    <property type="match status" value="1"/>
</dbReference>
<evidence type="ECO:0000313" key="3">
    <source>
        <dbReference type="Proteomes" id="UP000515291"/>
    </source>
</evidence>
<protein>
    <submittedName>
        <fullName evidence="2">PEPxxWA-CTERM sorting domain-containing protein</fullName>
    </submittedName>
</protein>
<dbReference type="NCBIfam" id="NF035944">
    <property type="entry name" value="PEPxxWA-CTERM"/>
    <property type="match status" value="1"/>
</dbReference>
<feature type="domain" description="Ice-binding protein C-terminal" evidence="1">
    <location>
        <begin position="141"/>
        <end position="166"/>
    </location>
</feature>
<dbReference type="AlphaFoldDB" id="A0A7G6TUI7"/>
<accession>A0A7G6TUI7</accession>